<dbReference type="InterPro" id="IPR048813">
    <property type="entry name" value="GP7-like"/>
</dbReference>
<comment type="caution">
    <text evidence="1">The sequence shown here is derived from an EMBL/GenBank/DDBJ whole genome shotgun (WGS) entry which is preliminary data.</text>
</comment>
<organism evidence="1 2">
    <name type="scientific">Deinococcus rufus</name>
    <dbReference type="NCBI Taxonomy" id="2136097"/>
    <lineage>
        <taxon>Bacteria</taxon>
        <taxon>Thermotogati</taxon>
        <taxon>Deinococcota</taxon>
        <taxon>Deinococci</taxon>
        <taxon>Deinococcales</taxon>
        <taxon>Deinococcaceae</taxon>
        <taxon>Deinococcus</taxon>
    </lineage>
</organism>
<sequence>MALTLVEAAKLMQDDVQAGVIFNTYLANPLVGLLPFENIPGSAYVYTRAPGVGTVSNTRAINADYTEETVGFTRLTASLGRLGGKAQVDNFLQVTGSDINDQLAAQIAAKSKYTGIAFQNQFFNGDVATDANGFDGLKKLLTGTSQETLDALTMITLADIDSLLLSLDSDASALFMNDKTLLKINALAKGSGMLAFNSIETVGTRISTYGGVPIYRAGKLGTNASILADGEVYAVRFGVDGVHGIQASTPEAKLISPDQNASAPVWTARIDWYAGIAQKALQSAARVTKKIV</sequence>
<accession>A0ABV7Z8P6</accession>
<dbReference type="EMBL" id="JBHRZG010000010">
    <property type="protein sequence ID" value="MFC3833092.1"/>
    <property type="molecule type" value="Genomic_DNA"/>
</dbReference>
<evidence type="ECO:0000313" key="1">
    <source>
        <dbReference type="EMBL" id="MFC3833092.1"/>
    </source>
</evidence>
<dbReference type="SUPFAM" id="SSF56563">
    <property type="entry name" value="Major capsid protein gp5"/>
    <property type="match status" value="1"/>
</dbReference>
<dbReference type="Proteomes" id="UP001595803">
    <property type="component" value="Unassembled WGS sequence"/>
</dbReference>
<protein>
    <submittedName>
        <fullName evidence="1">Major capsid protein</fullName>
    </submittedName>
</protein>
<keyword evidence="2" id="KW-1185">Reference proteome</keyword>
<evidence type="ECO:0000313" key="2">
    <source>
        <dbReference type="Proteomes" id="UP001595803"/>
    </source>
</evidence>
<name>A0ABV7Z8P6_9DEIO</name>
<dbReference type="RefSeq" id="WP_322472546.1">
    <property type="nucleotide sequence ID" value="NZ_JBHRZG010000010.1"/>
</dbReference>
<proteinExistence type="predicted"/>
<reference evidence="2" key="1">
    <citation type="journal article" date="2019" name="Int. J. Syst. Evol. Microbiol.">
        <title>The Global Catalogue of Microorganisms (GCM) 10K type strain sequencing project: providing services to taxonomists for standard genome sequencing and annotation.</title>
        <authorList>
            <consortium name="The Broad Institute Genomics Platform"/>
            <consortium name="The Broad Institute Genome Sequencing Center for Infectious Disease"/>
            <person name="Wu L."/>
            <person name="Ma J."/>
        </authorList>
    </citation>
    <scope>NUCLEOTIDE SEQUENCE [LARGE SCALE GENOMIC DNA]</scope>
    <source>
        <strain evidence="2">CCTCC AB 2017081</strain>
    </source>
</reference>
<gene>
    <name evidence="1" type="ORF">ACFOSB_09510</name>
</gene>
<dbReference type="NCBIfam" id="NF045672">
    <property type="entry name" value="MCP_gp7_epsi_15"/>
    <property type="match status" value="1"/>
</dbReference>